<dbReference type="InterPro" id="IPR050535">
    <property type="entry name" value="DNA_Repair-Maintenance_Comp"/>
</dbReference>
<evidence type="ECO:0000256" key="7">
    <source>
        <dbReference type="ARBA" id="ARBA00023172"/>
    </source>
</evidence>
<evidence type="ECO:0000259" key="9">
    <source>
        <dbReference type="Pfam" id="PF00149"/>
    </source>
</evidence>
<proteinExistence type="inferred from homology"/>
<comment type="caution">
    <text evidence="11">The sequence shown here is derived from an EMBL/GenBank/DDBJ whole genome shotgun (WGS) entry which is preliminary data.</text>
</comment>
<name>A0ABV8UQZ8_9BACL</name>
<dbReference type="NCBIfam" id="TIGR00619">
    <property type="entry name" value="sbcd"/>
    <property type="match status" value="1"/>
</dbReference>
<keyword evidence="12" id="KW-1185">Reference proteome</keyword>
<dbReference type="RefSeq" id="WP_378139402.1">
    <property type="nucleotide sequence ID" value="NZ_JBHSEF010000009.1"/>
</dbReference>
<evidence type="ECO:0000259" key="10">
    <source>
        <dbReference type="Pfam" id="PF12320"/>
    </source>
</evidence>
<dbReference type="GO" id="GO:0004527">
    <property type="term" value="F:exonuclease activity"/>
    <property type="evidence" value="ECO:0007669"/>
    <property type="project" value="UniProtKB-KW"/>
</dbReference>
<evidence type="ECO:0000256" key="1">
    <source>
        <dbReference type="ARBA" id="ARBA00010555"/>
    </source>
</evidence>
<reference evidence="12" key="1">
    <citation type="journal article" date="2019" name="Int. J. Syst. Evol. Microbiol.">
        <title>The Global Catalogue of Microorganisms (GCM) 10K type strain sequencing project: providing services to taxonomists for standard genome sequencing and annotation.</title>
        <authorList>
            <consortium name="The Broad Institute Genomics Platform"/>
            <consortium name="The Broad Institute Genome Sequencing Center for Infectious Disease"/>
            <person name="Wu L."/>
            <person name="Ma J."/>
        </authorList>
    </citation>
    <scope>NUCLEOTIDE SEQUENCE [LARGE SCALE GENOMIC DNA]</scope>
    <source>
        <strain evidence="12">CCUG 50353</strain>
    </source>
</reference>
<dbReference type="InterPro" id="IPR029052">
    <property type="entry name" value="Metallo-depent_PP-like"/>
</dbReference>
<feature type="domain" description="Calcineurin-like phosphoesterase" evidence="9">
    <location>
        <begin position="1"/>
        <end position="179"/>
    </location>
</feature>
<keyword evidence="4 8" id="KW-0540">Nuclease</keyword>
<keyword evidence="7 8" id="KW-0233">DNA recombination</keyword>
<evidence type="ECO:0000313" key="12">
    <source>
        <dbReference type="Proteomes" id="UP001595733"/>
    </source>
</evidence>
<comment type="function">
    <text evidence="8">SbcCD cleaves DNA hairpin structures. These structures can inhibit DNA replication and are intermediates in certain DNA recombination reactions. The complex acts as a 3'-&gt;5' double strand exonuclease that can open hairpins. It also has a 5' single-strand endonuclease activity.</text>
</comment>
<protein>
    <recommendedName>
        <fullName evidence="3 8">Nuclease SbcCD subunit D</fullName>
    </recommendedName>
</protein>
<dbReference type="PANTHER" id="PTHR30337:SF0">
    <property type="entry name" value="NUCLEASE SBCCD SUBUNIT D"/>
    <property type="match status" value="1"/>
</dbReference>
<comment type="similarity">
    <text evidence="1 8">Belongs to the SbcD family.</text>
</comment>
<keyword evidence="8" id="KW-0235">DNA replication</keyword>
<sequence>MKILHTADWHLGKWLQGISLLDDQRYMLEQLLLVIDEQQPDVIVMAGDIYDRAIPPVEAIQLFGEFLHKIVDVRRIPFLAVTGNHDSPGRMQFGSTFMKQAGLHLHGDWQPGNHKVRLEDIHGPVDFHLIPYMDPAQVRFRLNKEESMNHQEAMEQVLESCLPLEEGVRHVFVGHAFVTPYGEPEENTSEAERPLAIGGAEYVSAQLFQHFHYTALGHLHRAHHCGMEHVRFSGSPMTYAISEAGTEKGVLLVELDAAGKTHITLHPLPPRRAMRRIEGKLQDVLKHPLSEDYVIVKLLDEGPILSPMEQLRTVYPNTLHVERQLVVLGSEAHVPLKERQQLNERALFTAFLEEITNEQPNEEMTALFLEAWHHAQQEEEN</sequence>
<dbReference type="Pfam" id="PF00149">
    <property type="entry name" value="Metallophos"/>
    <property type="match status" value="1"/>
</dbReference>
<keyword evidence="8" id="KW-0255">Endonuclease</keyword>
<dbReference type="InterPro" id="IPR004593">
    <property type="entry name" value="SbcD"/>
</dbReference>
<gene>
    <name evidence="8" type="primary">sbcD</name>
    <name evidence="11" type="ORF">ACFO0S_01415</name>
</gene>
<organism evidence="11 12">
    <name type="scientific">Chryseomicrobium palamuruense</name>
    <dbReference type="NCBI Taxonomy" id="682973"/>
    <lineage>
        <taxon>Bacteria</taxon>
        <taxon>Bacillati</taxon>
        <taxon>Bacillota</taxon>
        <taxon>Bacilli</taxon>
        <taxon>Bacillales</taxon>
        <taxon>Caryophanaceae</taxon>
        <taxon>Chryseomicrobium</taxon>
    </lineage>
</organism>
<dbReference type="CDD" id="cd00840">
    <property type="entry name" value="MPP_Mre11_N"/>
    <property type="match status" value="1"/>
</dbReference>
<dbReference type="Gene3D" id="3.60.21.10">
    <property type="match status" value="1"/>
</dbReference>
<evidence type="ECO:0000256" key="8">
    <source>
        <dbReference type="RuleBase" id="RU363069"/>
    </source>
</evidence>
<evidence type="ECO:0000256" key="2">
    <source>
        <dbReference type="ARBA" id="ARBA00011322"/>
    </source>
</evidence>
<dbReference type="Proteomes" id="UP001595733">
    <property type="component" value="Unassembled WGS sequence"/>
</dbReference>
<evidence type="ECO:0000256" key="4">
    <source>
        <dbReference type="ARBA" id="ARBA00022722"/>
    </source>
</evidence>
<comment type="subunit">
    <text evidence="2 8">Heterodimer of SbcC and SbcD.</text>
</comment>
<dbReference type="InterPro" id="IPR041796">
    <property type="entry name" value="Mre11_N"/>
</dbReference>
<dbReference type="InterPro" id="IPR004843">
    <property type="entry name" value="Calcineurin-like_PHP"/>
</dbReference>
<feature type="domain" description="Nuclease SbcCD subunit D C-terminal" evidence="10">
    <location>
        <begin position="271"/>
        <end position="354"/>
    </location>
</feature>
<evidence type="ECO:0000256" key="5">
    <source>
        <dbReference type="ARBA" id="ARBA00022801"/>
    </source>
</evidence>
<dbReference type="EMBL" id="JBHSEF010000009">
    <property type="protein sequence ID" value="MFC4353722.1"/>
    <property type="molecule type" value="Genomic_DNA"/>
</dbReference>
<accession>A0ABV8UQZ8</accession>
<dbReference type="SUPFAM" id="SSF56300">
    <property type="entry name" value="Metallo-dependent phosphatases"/>
    <property type="match status" value="1"/>
</dbReference>
<evidence type="ECO:0000313" key="11">
    <source>
        <dbReference type="EMBL" id="MFC4353722.1"/>
    </source>
</evidence>
<dbReference type="PANTHER" id="PTHR30337">
    <property type="entry name" value="COMPONENT OF ATP-DEPENDENT DSDNA EXONUCLEASE"/>
    <property type="match status" value="1"/>
</dbReference>
<dbReference type="Pfam" id="PF12320">
    <property type="entry name" value="SbcD_C"/>
    <property type="match status" value="1"/>
</dbReference>
<keyword evidence="5 8" id="KW-0378">Hydrolase</keyword>
<keyword evidence="6 8" id="KW-0269">Exonuclease</keyword>
<evidence type="ECO:0000256" key="3">
    <source>
        <dbReference type="ARBA" id="ARBA00013365"/>
    </source>
</evidence>
<evidence type="ECO:0000256" key="6">
    <source>
        <dbReference type="ARBA" id="ARBA00022839"/>
    </source>
</evidence>
<dbReference type="InterPro" id="IPR026843">
    <property type="entry name" value="SbcD_C"/>
</dbReference>